<evidence type="ECO:0000256" key="3">
    <source>
        <dbReference type="ARBA" id="ARBA00022801"/>
    </source>
</evidence>
<dbReference type="PROSITE" id="PS51257">
    <property type="entry name" value="PROKAR_LIPOPROTEIN"/>
    <property type="match status" value="1"/>
</dbReference>
<dbReference type="CDD" id="cd14792">
    <property type="entry name" value="GH27"/>
    <property type="match status" value="1"/>
</dbReference>
<dbReference type="SUPFAM" id="SSF49785">
    <property type="entry name" value="Galactose-binding domain-like"/>
    <property type="match status" value="1"/>
</dbReference>
<dbReference type="PRINTS" id="PR00740">
    <property type="entry name" value="GLHYDRLASE27"/>
</dbReference>
<evidence type="ECO:0000259" key="7">
    <source>
        <dbReference type="SMART" id="SM00776"/>
    </source>
</evidence>
<dbReference type="InterPro" id="IPR038637">
    <property type="entry name" value="NPCBM_sf"/>
</dbReference>
<dbReference type="InterPro" id="IPR013222">
    <property type="entry name" value="Glyco_hyd_98_carb-bd"/>
</dbReference>
<keyword evidence="4 5" id="KW-0326">Glycosidase</keyword>
<feature type="signal peptide" evidence="6">
    <location>
        <begin position="1"/>
        <end position="25"/>
    </location>
</feature>
<dbReference type="EC" id="3.2.1.22" evidence="5"/>
<dbReference type="InterPro" id="IPR013780">
    <property type="entry name" value="Glyco_hydro_b"/>
</dbReference>
<dbReference type="InterPro" id="IPR017853">
    <property type="entry name" value="GH"/>
</dbReference>
<dbReference type="Pfam" id="PF08305">
    <property type="entry name" value="NPCBM"/>
    <property type="match status" value="1"/>
</dbReference>
<comment type="similarity">
    <text evidence="1 5">Belongs to the glycosyl hydrolase 27 family.</text>
</comment>
<dbReference type="InterPro" id="IPR041233">
    <property type="entry name" value="Melibiase_C"/>
</dbReference>
<keyword evidence="3 5" id="KW-0378">Hydrolase</keyword>
<accession>A0ABZ2K984</accession>
<feature type="domain" description="Glycosyl hydrolase family 98 putative carbohydrate-binding module" evidence="7">
    <location>
        <begin position="416"/>
        <end position="561"/>
    </location>
</feature>
<dbReference type="PANTHER" id="PTHR11452">
    <property type="entry name" value="ALPHA-GALACTOSIDASE/ALPHA-N-ACETYLGALACTOSAMINIDASE"/>
    <property type="match status" value="1"/>
</dbReference>
<dbReference type="RefSeq" id="WP_394845860.1">
    <property type="nucleotide sequence ID" value="NZ_CP089982.1"/>
</dbReference>
<keyword evidence="2 6" id="KW-0732">Signal</keyword>
<keyword evidence="5" id="KW-1015">Disulfide bond</keyword>
<organism evidence="8 9">
    <name type="scientific">Pendulispora brunnea</name>
    <dbReference type="NCBI Taxonomy" id="2905690"/>
    <lineage>
        <taxon>Bacteria</taxon>
        <taxon>Pseudomonadati</taxon>
        <taxon>Myxococcota</taxon>
        <taxon>Myxococcia</taxon>
        <taxon>Myxococcales</taxon>
        <taxon>Sorangiineae</taxon>
        <taxon>Pendulisporaceae</taxon>
        <taxon>Pendulispora</taxon>
    </lineage>
</organism>
<dbReference type="Pfam" id="PF17801">
    <property type="entry name" value="Melibiase_C"/>
    <property type="match status" value="1"/>
</dbReference>
<reference evidence="8 9" key="1">
    <citation type="submission" date="2021-12" db="EMBL/GenBank/DDBJ databases">
        <title>Discovery of the Pendulisporaceae a myxobacterial family with distinct sporulation behavior and unique specialized metabolism.</title>
        <authorList>
            <person name="Garcia R."/>
            <person name="Popoff A."/>
            <person name="Bader C.D."/>
            <person name="Loehr J."/>
            <person name="Walesch S."/>
            <person name="Walt C."/>
            <person name="Boldt J."/>
            <person name="Bunk B."/>
            <person name="Haeckl F.J.F.P.J."/>
            <person name="Gunesch A.P."/>
            <person name="Birkelbach J."/>
            <person name="Nuebel U."/>
            <person name="Pietschmann T."/>
            <person name="Bach T."/>
            <person name="Mueller R."/>
        </authorList>
    </citation>
    <scope>NUCLEOTIDE SEQUENCE [LARGE SCALE GENOMIC DNA]</scope>
    <source>
        <strain evidence="8 9">MSr12523</strain>
    </source>
</reference>
<dbReference type="SMART" id="SM00776">
    <property type="entry name" value="NPCBM"/>
    <property type="match status" value="1"/>
</dbReference>
<name>A0ABZ2K984_9BACT</name>
<evidence type="ECO:0000256" key="4">
    <source>
        <dbReference type="ARBA" id="ARBA00023295"/>
    </source>
</evidence>
<dbReference type="InterPro" id="IPR000111">
    <property type="entry name" value="Glyco_hydro_27/36_CS"/>
</dbReference>
<dbReference type="Gene3D" id="2.60.120.1060">
    <property type="entry name" value="NPCBM/NEW2 domain"/>
    <property type="match status" value="1"/>
</dbReference>
<dbReference type="InterPro" id="IPR013785">
    <property type="entry name" value="Aldolase_TIM"/>
</dbReference>
<evidence type="ECO:0000256" key="2">
    <source>
        <dbReference type="ARBA" id="ARBA00022729"/>
    </source>
</evidence>
<dbReference type="InterPro" id="IPR002241">
    <property type="entry name" value="Glyco_hydro_27"/>
</dbReference>
<dbReference type="InterPro" id="IPR008979">
    <property type="entry name" value="Galactose-bd-like_sf"/>
</dbReference>
<dbReference type="PROSITE" id="PS00512">
    <property type="entry name" value="ALPHA_GALACTOSIDASE"/>
    <property type="match status" value="1"/>
</dbReference>
<evidence type="ECO:0000313" key="9">
    <source>
        <dbReference type="Proteomes" id="UP001379533"/>
    </source>
</evidence>
<proteinExistence type="inferred from homology"/>
<evidence type="ECO:0000256" key="1">
    <source>
        <dbReference type="ARBA" id="ARBA00009743"/>
    </source>
</evidence>
<dbReference type="SUPFAM" id="SSF51011">
    <property type="entry name" value="Glycosyl hydrolase domain"/>
    <property type="match status" value="1"/>
</dbReference>
<comment type="catalytic activity">
    <reaction evidence="5">
        <text>Hydrolysis of terminal, non-reducing alpha-D-galactose residues in alpha-D-galactosides, including galactose oligosaccharides, galactomannans and galactolipids.</text>
        <dbReference type="EC" id="3.2.1.22"/>
    </reaction>
</comment>
<evidence type="ECO:0000313" key="8">
    <source>
        <dbReference type="EMBL" id="WXA95251.1"/>
    </source>
</evidence>
<keyword evidence="9" id="KW-1185">Reference proteome</keyword>
<feature type="chain" id="PRO_5046921399" description="Alpha-galactosidase" evidence="6">
    <location>
        <begin position="26"/>
        <end position="562"/>
    </location>
</feature>
<dbReference type="SUPFAM" id="SSF51445">
    <property type="entry name" value="(Trans)glycosidases"/>
    <property type="match status" value="1"/>
</dbReference>
<evidence type="ECO:0000256" key="5">
    <source>
        <dbReference type="RuleBase" id="RU361168"/>
    </source>
</evidence>
<sequence length="562" mass="59624">MSHRNTIRRAALRSLITTTSLLAIACSSAPSSEEASSQSSAVHADFGSLAPKPPLGWNSWNKYGCDINEAKIKAAADALVSSGMKDAGYQYVNIDDCWAELNRDASGNLVPHRTRFPGGIKALADYVHGKGLKLGIYTSAGSQTCARTMPGALGHEQQDANSFASWGVDYLKYDNCNHDGTPAKQRYQAMGTALAQSGRSIVYSICNWGEEEPWIFGPQVGGDLWRTTGDISDNWNSVLSLLDQQNGLEPFARQSGWNDPDMLEVGNGGMTTTEYRAHFSLWALLNAPLLAGNDLSAMSADTKAILTNRDIIAVDQDWGGSQGRVLRDLGNGTQVWGKPMSDGSVAIVLFNRNGSTSTITTSAAEIGLGGSSSYRLKDLWSKAESTTSGSISASVPSHGVAMYIVRREGTLATPPAPGTYALGDATWLTSSNGWGPVERNKSNGETAANDGRGLSIGGTSYAKGIGVHANSAVHVYLGKACSRFRAQVGIDGESGTRGSVRFQVYGDGKLLSYTDVKRGGQAASALDIAITGVTALELRVTDARDNKDYDHADWAGAEIVCN</sequence>
<dbReference type="Pfam" id="PF16499">
    <property type="entry name" value="Melibiase_2"/>
    <property type="match status" value="1"/>
</dbReference>
<gene>
    <name evidence="8" type="ORF">LZC95_00155</name>
</gene>
<evidence type="ECO:0000256" key="6">
    <source>
        <dbReference type="SAM" id="SignalP"/>
    </source>
</evidence>
<dbReference type="Gene3D" id="2.60.40.1180">
    <property type="entry name" value="Golgi alpha-mannosidase II"/>
    <property type="match status" value="1"/>
</dbReference>
<protein>
    <recommendedName>
        <fullName evidence="5">Alpha-galactosidase</fullName>
        <ecNumber evidence="5">3.2.1.22</ecNumber>
    </recommendedName>
    <alternativeName>
        <fullName evidence="5">Melibiase</fullName>
    </alternativeName>
</protein>
<dbReference type="Gene3D" id="3.20.20.70">
    <property type="entry name" value="Aldolase class I"/>
    <property type="match status" value="1"/>
</dbReference>
<dbReference type="Proteomes" id="UP001379533">
    <property type="component" value="Chromosome"/>
</dbReference>
<dbReference type="EMBL" id="CP089982">
    <property type="protein sequence ID" value="WXA95251.1"/>
    <property type="molecule type" value="Genomic_DNA"/>
</dbReference>
<dbReference type="PANTHER" id="PTHR11452:SF75">
    <property type="entry name" value="ALPHA-GALACTOSIDASE MEL1"/>
    <property type="match status" value="1"/>
</dbReference>